<comment type="caution">
    <text evidence="2">The sequence shown here is derived from an EMBL/GenBank/DDBJ whole genome shotgun (WGS) entry which is preliminary data.</text>
</comment>
<dbReference type="SUPFAM" id="SSF82866">
    <property type="entry name" value="Multidrug efflux transporter AcrB transmembrane domain"/>
    <property type="match status" value="2"/>
</dbReference>
<evidence type="ECO:0000256" key="1">
    <source>
        <dbReference type="SAM" id="Phobius"/>
    </source>
</evidence>
<keyword evidence="3" id="KW-1185">Reference proteome</keyword>
<dbReference type="InterPro" id="IPR001036">
    <property type="entry name" value="Acrflvin-R"/>
</dbReference>
<feature type="transmembrane region" description="Helical" evidence="1">
    <location>
        <begin position="357"/>
        <end position="382"/>
    </location>
</feature>
<dbReference type="Gene3D" id="3.30.2090.10">
    <property type="entry name" value="Multidrug efflux transporter AcrB TolC docking domain, DN and DC subdomains"/>
    <property type="match status" value="2"/>
</dbReference>
<organism evidence="2 3">
    <name type="scientific">Rubritalea tangerina</name>
    <dbReference type="NCBI Taxonomy" id="430798"/>
    <lineage>
        <taxon>Bacteria</taxon>
        <taxon>Pseudomonadati</taxon>
        <taxon>Verrucomicrobiota</taxon>
        <taxon>Verrucomicrobiia</taxon>
        <taxon>Verrucomicrobiales</taxon>
        <taxon>Rubritaleaceae</taxon>
        <taxon>Rubritalea</taxon>
    </lineage>
</organism>
<feature type="transmembrane region" description="Helical" evidence="1">
    <location>
        <begin position="900"/>
        <end position="919"/>
    </location>
</feature>
<evidence type="ECO:0000313" key="2">
    <source>
        <dbReference type="EMBL" id="MFD2157441.1"/>
    </source>
</evidence>
<dbReference type="PANTHER" id="PTHR32063">
    <property type="match status" value="1"/>
</dbReference>
<feature type="transmembrane region" description="Helical" evidence="1">
    <location>
        <begin position="998"/>
        <end position="1017"/>
    </location>
</feature>
<name>A0ABW4Z7B5_9BACT</name>
<dbReference type="Gene3D" id="3.30.70.1320">
    <property type="entry name" value="Multidrug efflux transporter AcrB pore domain like"/>
    <property type="match status" value="1"/>
</dbReference>
<keyword evidence="1" id="KW-0812">Transmembrane</keyword>
<reference evidence="3" key="1">
    <citation type="journal article" date="2019" name="Int. J. Syst. Evol. Microbiol.">
        <title>The Global Catalogue of Microorganisms (GCM) 10K type strain sequencing project: providing services to taxonomists for standard genome sequencing and annotation.</title>
        <authorList>
            <consortium name="The Broad Institute Genomics Platform"/>
            <consortium name="The Broad Institute Genome Sequencing Center for Infectious Disease"/>
            <person name="Wu L."/>
            <person name="Ma J."/>
        </authorList>
    </citation>
    <scope>NUCLEOTIDE SEQUENCE [LARGE SCALE GENOMIC DNA]</scope>
    <source>
        <strain evidence="3">CCUG 57942</strain>
    </source>
</reference>
<evidence type="ECO:0000313" key="3">
    <source>
        <dbReference type="Proteomes" id="UP001597389"/>
    </source>
</evidence>
<dbReference type="Pfam" id="PF00873">
    <property type="entry name" value="ACR_tran"/>
    <property type="match status" value="1"/>
</dbReference>
<feature type="transmembrane region" description="Helical" evidence="1">
    <location>
        <begin position="549"/>
        <end position="567"/>
    </location>
</feature>
<feature type="transmembrane region" description="Helical" evidence="1">
    <location>
        <begin position="12"/>
        <end position="31"/>
    </location>
</feature>
<feature type="transmembrane region" description="Helical" evidence="1">
    <location>
        <begin position="402"/>
        <end position="427"/>
    </location>
</feature>
<dbReference type="PRINTS" id="PR00702">
    <property type="entry name" value="ACRIFLAVINRP"/>
</dbReference>
<feature type="transmembrane region" description="Helical" evidence="1">
    <location>
        <begin position="926"/>
        <end position="946"/>
    </location>
</feature>
<gene>
    <name evidence="2" type="ORF">ACFSW8_00855</name>
</gene>
<dbReference type="Gene3D" id="1.20.1640.10">
    <property type="entry name" value="Multidrug efflux transporter AcrB transmembrane domain"/>
    <property type="match status" value="2"/>
</dbReference>
<feature type="transmembrane region" description="Helical" evidence="1">
    <location>
        <begin position="952"/>
        <end position="977"/>
    </location>
</feature>
<dbReference type="SUPFAM" id="SSF82693">
    <property type="entry name" value="Multidrug efflux transporter AcrB pore domain, PN1, PN2, PC1 and PC2 subdomains"/>
    <property type="match status" value="1"/>
</dbReference>
<dbReference type="Proteomes" id="UP001597389">
    <property type="component" value="Unassembled WGS sequence"/>
</dbReference>
<dbReference type="Gene3D" id="3.30.70.1430">
    <property type="entry name" value="Multidrug efflux transporter AcrB pore domain"/>
    <property type="match status" value="2"/>
</dbReference>
<dbReference type="PANTHER" id="PTHR32063:SF33">
    <property type="entry name" value="RND SUPERFAMILY EFFLUX PUMP PERMEASE COMPONENT"/>
    <property type="match status" value="1"/>
</dbReference>
<dbReference type="RefSeq" id="WP_377091615.1">
    <property type="nucleotide sequence ID" value="NZ_JBHSJL010000014.1"/>
</dbReference>
<keyword evidence="1" id="KW-0472">Membrane</keyword>
<dbReference type="EMBL" id="JBHUJB010000005">
    <property type="protein sequence ID" value="MFD2157441.1"/>
    <property type="molecule type" value="Genomic_DNA"/>
</dbReference>
<dbReference type="InterPro" id="IPR027463">
    <property type="entry name" value="AcrB_DN_DC_subdom"/>
</dbReference>
<sequence length="1071" mass="117189">MEGMIKWFSRNHVAGNFLMLVILIAGITTWFKLKKEVFPETSLDAVTVSVPFPNATPEEVEDGILLPLEDAVADVDGVKRYTSTATEGLGALTVEVENGYDVRNVMDDVKGRVDAISIFPEQAEKPIVEELLLSYQVMSVAVSADVDEMSLRRMAEQVRDGLLNYRAPEPDSFFERLDQALRGKPDITKASLANVRPYEISIEIPEETLRRHGLTLNQVANALRAASLDLPAGSVREKSGEVVVRVKGKVKVAADFAEVVVVSSETGEQLVLGEIAKIVDGFEDVDLKARFDGRNAALVNVYRTGEQDTMLLAKGVRDYIERVAPGELPPGVSLELWNDQSKMLGGRLSLLGRNGGWGLVLVFIVLALFLRPSLAALVAIGIPVSFAGGVWLMPQFGVSVNMISLFAFILVLGIVVDDAIVVGENVYSRIRRGESPKKASWKGTHEVGVVVTFGILTTMAAFTPMLGLSGVSGKIWPNIPLVVIPVLFFSLLQSKLVLPAHLALLKSRDANKANHGPLTRLQHWIADGLEWFIEHCYRPVLRRVLHARWVVWSAFVAVLMITMGLVASSRVPFEFMPKVEGDVVSAKLVMPVGVSFETTDAAIERIEAAARKVGEEYQGYDGQSVIAHYLASAGTQPFQTGFTPGSDMVSSHLGEITLELIPAADREWSGGEVISAWRREIGQIPGVVELSFKQETNSGGNAIDIEITGKDLAELKAAADYITDGLGEMTGVTDISTNWRMGKREIVFHRDDLTDAGRALGFTVASVSQQLRSSFFGDEVQRIQRGRDEVKVMVRYPEYERKALDTLEDVRLVTPSGDEVPIRQVIRGEAYRGLSTINRVDGRRSISIAADIDKSSGANANTVVATFNESVLGPLSDKFPGVTWGYRGEQEDQNTSVKEMGQKFLFALLMIYILMAIPLKSYLQPFIVMSVIPFGFVGAVAGHILLGMDLSIMSLCGLVALAGVVVNDSLVLVEYVNRHRKDEGGLLEAVWNAGARRFRPIILTSLTTFAGLMPMLTETDMQAKFLIPMAVSLGFGILFATAITLILVPSVYLMLEDVKRFTGRLVFKRQS</sequence>
<proteinExistence type="predicted"/>
<dbReference type="Gene3D" id="3.30.70.1440">
    <property type="entry name" value="Multidrug efflux transporter AcrB pore domain"/>
    <property type="match status" value="1"/>
</dbReference>
<keyword evidence="1" id="KW-1133">Transmembrane helix</keyword>
<feature type="transmembrane region" description="Helical" evidence="1">
    <location>
        <begin position="479"/>
        <end position="498"/>
    </location>
</feature>
<feature type="transmembrane region" description="Helical" evidence="1">
    <location>
        <begin position="447"/>
        <end position="467"/>
    </location>
</feature>
<dbReference type="SUPFAM" id="SSF82714">
    <property type="entry name" value="Multidrug efflux transporter AcrB TolC docking domain, DN and DC subdomains"/>
    <property type="match status" value="2"/>
</dbReference>
<protein>
    <submittedName>
        <fullName evidence="2">Efflux RND transporter permease subunit</fullName>
    </submittedName>
</protein>
<feature type="transmembrane region" description="Helical" evidence="1">
    <location>
        <begin position="1029"/>
        <end position="1055"/>
    </location>
</feature>
<accession>A0ABW4Z7B5</accession>